<dbReference type="FunFam" id="2.30.30.140:FF:000022">
    <property type="entry name" value="Hydrogenase assembly chaperone HybG"/>
    <property type="match status" value="1"/>
</dbReference>
<proteinExistence type="inferred from homology"/>
<dbReference type="Gene3D" id="2.30.30.140">
    <property type="match status" value="1"/>
</dbReference>
<dbReference type="PRINTS" id="PR00445">
    <property type="entry name" value="HUPFHYPC"/>
</dbReference>
<dbReference type="AlphaFoldDB" id="Q2EMV3"/>
<gene>
    <name evidence="2" type="ORF">MVO1104</name>
</gene>
<dbReference type="Pfam" id="PF01455">
    <property type="entry name" value="HupF_HypC"/>
    <property type="match status" value="1"/>
</dbReference>
<dbReference type="GO" id="GO:1902670">
    <property type="term" value="F:carbon dioxide binding"/>
    <property type="evidence" value="ECO:0007669"/>
    <property type="project" value="TreeGrafter"/>
</dbReference>
<reference evidence="2" key="1">
    <citation type="submission" date="2006-01" db="EMBL/GenBank/DDBJ databases">
        <title>Partial sequence of Methanococcus voltae genome.</title>
        <authorList>
            <person name="Bhattacharyya A."/>
            <person name="Overbeek R."/>
            <person name="Jarrell K."/>
            <person name="Chaban B."/>
            <person name="Whitman W."/>
        </authorList>
    </citation>
    <scope>NUCLEOTIDE SEQUENCE</scope>
    <source>
        <strain evidence="2">PS</strain>
    </source>
</reference>
<evidence type="ECO:0000256" key="1">
    <source>
        <dbReference type="ARBA" id="ARBA00006018"/>
    </source>
</evidence>
<evidence type="ECO:0000313" key="2">
    <source>
        <dbReference type="EMBL" id="ABD17731.1"/>
    </source>
</evidence>
<dbReference type="PANTHER" id="PTHR35177">
    <property type="entry name" value="HYDROGENASE MATURATION FACTOR HYBG"/>
    <property type="match status" value="1"/>
</dbReference>
<dbReference type="InterPro" id="IPR001109">
    <property type="entry name" value="Hydrogenase_HupF/HypC"/>
</dbReference>
<sequence>MVVNMCLAIPSKVVEIFEEDGEKYAVAEYKGVKQKAKLALLEDVSVGDYVLIHTGYALEKLSEEDAKITLDTWEDLFDALDEMEGKNENVNVPEDLKGIMKKE</sequence>
<dbReference type="EMBL" id="DQ372941">
    <property type="protein sequence ID" value="ABD17731.1"/>
    <property type="molecule type" value="Genomic_DNA"/>
</dbReference>
<dbReference type="NCBIfam" id="TIGR00074">
    <property type="entry name" value="hypC_hupF"/>
    <property type="match status" value="1"/>
</dbReference>
<dbReference type="PANTHER" id="PTHR35177:SF2">
    <property type="entry name" value="HYDROGENASE MATURATION FACTOR HYBG"/>
    <property type="match status" value="1"/>
</dbReference>
<dbReference type="GO" id="GO:0005506">
    <property type="term" value="F:iron ion binding"/>
    <property type="evidence" value="ECO:0007669"/>
    <property type="project" value="TreeGrafter"/>
</dbReference>
<name>Q2EMV3_METVO</name>
<organism evidence="2">
    <name type="scientific">Methanococcus voltae</name>
    <dbReference type="NCBI Taxonomy" id="2188"/>
    <lineage>
        <taxon>Archaea</taxon>
        <taxon>Methanobacteriati</taxon>
        <taxon>Methanobacteriota</taxon>
        <taxon>Methanomada group</taxon>
        <taxon>Methanococci</taxon>
        <taxon>Methanococcales</taxon>
        <taxon>Methanococcaceae</taxon>
        <taxon>Methanococcus</taxon>
    </lineage>
</organism>
<accession>Q2EMV3</accession>
<dbReference type="SUPFAM" id="SSF159127">
    <property type="entry name" value="HupF/HypC-like"/>
    <property type="match status" value="1"/>
</dbReference>
<dbReference type="GO" id="GO:0051604">
    <property type="term" value="P:protein maturation"/>
    <property type="evidence" value="ECO:0007669"/>
    <property type="project" value="TreeGrafter"/>
</dbReference>
<protein>
    <submittedName>
        <fullName evidence="2">Hydrogenase maturation chaperone</fullName>
    </submittedName>
</protein>
<comment type="similarity">
    <text evidence="1">Belongs to the HupF/HypC family.</text>
</comment>